<dbReference type="Pfam" id="PF00497">
    <property type="entry name" value="SBP_bac_3"/>
    <property type="match status" value="1"/>
</dbReference>
<evidence type="ECO:0000313" key="5">
    <source>
        <dbReference type="EMBL" id="GAC12770.1"/>
    </source>
</evidence>
<evidence type="ECO:0000259" key="4">
    <source>
        <dbReference type="Pfam" id="PF00497"/>
    </source>
</evidence>
<name>K6YN55_9ALTE</name>
<dbReference type="eggNOG" id="COG0834">
    <property type="taxonomic scope" value="Bacteria"/>
</dbReference>
<dbReference type="PANTHER" id="PTHR35936">
    <property type="entry name" value="MEMBRANE-BOUND LYTIC MUREIN TRANSGLYCOSYLASE F"/>
    <property type="match status" value="1"/>
</dbReference>
<evidence type="ECO:0000256" key="1">
    <source>
        <dbReference type="ARBA" id="ARBA00010333"/>
    </source>
</evidence>
<dbReference type="Proteomes" id="UP000006334">
    <property type="component" value="Unassembled WGS sequence"/>
</dbReference>
<proteinExistence type="inferred from homology"/>
<feature type="domain" description="Solute-binding protein family 3/N-terminal" evidence="4">
    <location>
        <begin position="44"/>
        <end position="259"/>
    </location>
</feature>
<dbReference type="EMBL" id="BAEN01000004">
    <property type="protein sequence ID" value="GAC12770.1"/>
    <property type="molecule type" value="Genomic_DNA"/>
</dbReference>
<dbReference type="STRING" id="1127673.GLIP_0115"/>
<dbReference type="InterPro" id="IPR001638">
    <property type="entry name" value="Solute-binding_3/MltF_N"/>
</dbReference>
<comment type="caution">
    <text evidence="5">The sequence shown here is derived from an EMBL/GenBank/DDBJ whole genome shotgun (WGS) entry which is preliminary data.</text>
</comment>
<dbReference type="Gene3D" id="3.40.190.10">
    <property type="entry name" value="Periplasmic binding protein-like II"/>
    <property type="match status" value="2"/>
</dbReference>
<gene>
    <name evidence="5" type="ORF">GLIP_0115</name>
</gene>
<dbReference type="RefSeq" id="WP_008842590.1">
    <property type="nucleotide sequence ID" value="NZ_BAEN01000004.1"/>
</dbReference>
<protein>
    <recommendedName>
        <fullName evidence="4">Solute-binding protein family 3/N-terminal domain-containing protein</fullName>
    </recommendedName>
</protein>
<dbReference type="SUPFAM" id="SSF53850">
    <property type="entry name" value="Periplasmic binding protein-like II"/>
    <property type="match status" value="1"/>
</dbReference>
<evidence type="ECO:0000313" key="6">
    <source>
        <dbReference type="Proteomes" id="UP000006334"/>
    </source>
</evidence>
<keyword evidence="6" id="KW-1185">Reference proteome</keyword>
<evidence type="ECO:0000256" key="2">
    <source>
        <dbReference type="ARBA" id="ARBA00022729"/>
    </source>
</evidence>
<reference evidence="5 6" key="1">
    <citation type="journal article" date="2017" name="Antonie Van Leeuwenhoek">
        <title>Rhizobium rhizosphaerae sp. nov., a novel species isolated from rice rhizosphere.</title>
        <authorList>
            <person name="Zhao J.J."/>
            <person name="Zhang J."/>
            <person name="Zhang R.J."/>
            <person name="Zhang C.W."/>
            <person name="Yin H.Q."/>
            <person name="Zhang X.X."/>
        </authorList>
    </citation>
    <scope>NUCLEOTIDE SEQUENCE [LARGE SCALE GENOMIC DNA]</scope>
    <source>
        <strain evidence="5 6">E3</strain>
    </source>
</reference>
<keyword evidence="2 3" id="KW-0732">Signal</keyword>
<evidence type="ECO:0000256" key="3">
    <source>
        <dbReference type="SAM" id="SignalP"/>
    </source>
</evidence>
<dbReference type="AlphaFoldDB" id="K6YN55"/>
<dbReference type="PANTHER" id="PTHR35936:SF25">
    <property type="entry name" value="ABC TRANSPORTER SUBSTRATE-BINDING PROTEIN"/>
    <property type="match status" value="1"/>
</dbReference>
<accession>K6YN55</accession>
<feature type="chain" id="PRO_5003901278" description="Solute-binding protein family 3/N-terminal domain-containing protein" evidence="3">
    <location>
        <begin position="29"/>
        <end position="267"/>
    </location>
</feature>
<organism evidence="5 6">
    <name type="scientific">Aliiglaciecola lipolytica E3</name>
    <dbReference type="NCBI Taxonomy" id="1127673"/>
    <lineage>
        <taxon>Bacteria</taxon>
        <taxon>Pseudomonadati</taxon>
        <taxon>Pseudomonadota</taxon>
        <taxon>Gammaproteobacteria</taxon>
        <taxon>Alteromonadales</taxon>
        <taxon>Alteromonadaceae</taxon>
        <taxon>Aliiglaciecola</taxon>
    </lineage>
</organism>
<sequence>MDTSILAKFRVLKYIICFFVLFSNIAAAQQESETLRNYVALTTGDNYYPFVDPKALDNGWSVAIMKAVFQQMEKELNIDVLPWQRGYKWAYEGRYEGTFPYVFTNERAQRFLYSNPINSVPVRVYTAKHKHITSMEQLTKGRLCLPRGYSLSSELESVIKEYQLIIQTAADAGGCVLQVEKGWSDLGFINGYMKSENVNRLFTSMDKVNVLEIPIANIPLYYIVSRKNIDAQLHIERFNQALDAIIASGEKQKIDQRFTQFFEQSEK</sequence>
<comment type="similarity">
    <text evidence="1">Belongs to the bacterial solute-binding protein 3 family.</text>
</comment>
<feature type="signal peptide" evidence="3">
    <location>
        <begin position="1"/>
        <end position="28"/>
    </location>
</feature>